<dbReference type="InterPro" id="IPR052920">
    <property type="entry name" value="DNA-binding_regulatory"/>
</dbReference>
<keyword evidence="5" id="KW-1185">Reference proteome</keyword>
<dbReference type="RefSeq" id="WP_115641848.1">
    <property type="nucleotide sequence ID" value="NZ_UFWZ01000001.1"/>
</dbReference>
<protein>
    <submittedName>
        <fullName evidence="4">Exported protein</fullName>
    </submittedName>
</protein>
<evidence type="ECO:0000313" key="4">
    <source>
        <dbReference type="EMBL" id="SUY47973.1"/>
    </source>
</evidence>
<dbReference type="InterPro" id="IPR000073">
    <property type="entry name" value="AB_hydrolase_1"/>
</dbReference>
<feature type="domain" description="AB hydrolase-1" evidence="2">
    <location>
        <begin position="88"/>
        <end position="189"/>
    </location>
</feature>
<accession>A0A381JAD9</accession>
<sequence length="315" mass="36822">MYNVIIYILMILLIIFSVIYFIVKYYFQQVVVREVTSEDVMFKEQIKRGLIDNEFYKSLKKEEFFIESKDSLRLRGIYIKSNNESNKTMIFVHGITVGLAYSIKYISMFLEKGWNVLIYDQRRHSKSEGKYSTYGYYEKEDLDLFVNWVINKKGEGEIIGLHGESMGAATVLQYAKINKFAKFIISDCAFSSLNELLERKVKEKGALLKPILKLMSKRAVRKAKFSFNFISPIEVVRKTSIPIMFIHGDKDKFVPWDMSVAMYDSKEVGIKRLYIAKGARHAQSIEVNKFKYEEEVMKFVDEVLNNTDNLNKGLY</sequence>
<keyword evidence="1" id="KW-0472">Membrane</keyword>
<proteinExistence type="predicted"/>
<dbReference type="Pfam" id="PF00561">
    <property type="entry name" value="Abhydrolase_1"/>
    <property type="match status" value="1"/>
</dbReference>
<keyword evidence="1" id="KW-0812">Transmembrane</keyword>
<feature type="domain" description="BD-FAE-like" evidence="3">
    <location>
        <begin position="190"/>
        <end position="263"/>
    </location>
</feature>
<dbReference type="InterPro" id="IPR029058">
    <property type="entry name" value="AB_hydrolase_fold"/>
</dbReference>
<dbReference type="InterPro" id="IPR049492">
    <property type="entry name" value="BD-FAE-like_dom"/>
</dbReference>
<dbReference type="Gene3D" id="3.40.50.1820">
    <property type="entry name" value="alpha/beta hydrolase"/>
    <property type="match status" value="1"/>
</dbReference>
<feature type="transmembrane region" description="Helical" evidence="1">
    <location>
        <begin position="6"/>
        <end position="27"/>
    </location>
</feature>
<reference evidence="4 5" key="1">
    <citation type="submission" date="2018-06" db="EMBL/GenBank/DDBJ databases">
        <authorList>
            <consortium name="Pathogen Informatics"/>
            <person name="Doyle S."/>
        </authorList>
    </citation>
    <scope>NUCLEOTIDE SEQUENCE [LARGE SCALE GENOMIC DNA]</scope>
    <source>
        <strain evidence="4 5">NCTC9836</strain>
    </source>
</reference>
<dbReference type="PANTHER" id="PTHR43358:SF5">
    <property type="entry name" value="EXPORTED PROTEIN"/>
    <property type="match status" value="1"/>
</dbReference>
<name>A0A381JAD9_9CLOT</name>
<evidence type="ECO:0000313" key="5">
    <source>
        <dbReference type="Proteomes" id="UP000254664"/>
    </source>
</evidence>
<dbReference type="Pfam" id="PF20434">
    <property type="entry name" value="BD-FAE"/>
    <property type="match status" value="1"/>
</dbReference>
<evidence type="ECO:0000259" key="2">
    <source>
        <dbReference type="Pfam" id="PF00561"/>
    </source>
</evidence>
<organism evidence="4 5">
    <name type="scientific">Clostridium putrefaciens</name>
    <dbReference type="NCBI Taxonomy" id="99675"/>
    <lineage>
        <taxon>Bacteria</taxon>
        <taxon>Bacillati</taxon>
        <taxon>Bacillota</taxon>
        <taxon>Clostridia</taxon>
        <taxon>Eubacteriales</taxon>
        <taxon>Clostridiaceae</taxon>
        <taxon>Clostridium</taxon>
    </lineage>
</organism>
<evidence type="ECO:0000259" key="3">
    <source>
        <dbReference type="Pfam" id="PF20434"/>
    </source>
</evidence>
<dbReference type="PANTHER" id="PTHR43358">
    <property type="entry name" value="ALPHA/BETA-HYDROLASE"/>
    <property type="match status" value="1"/>
</dbReference>
<dbReference type="AlphaFoldDB" id="A0A381JAD9"/>
<keyword evidence="1" id="KW-1133">Transmembrane helix</keyword>
<dbReference type="Proteomes" id="UP000254664">
    <property type="component" value="Unassembled WGS sequence"/>
</dbReference>
<evidence type="ECO:0000256" key="1">
    <source>
        <dbReference type="SAM" id="Phobius"/>
    </source>
</evidence>
<dbReference type="SUPFAM" id="SSF53474">
    <property type="entry name" value="alpha/beta-Hydrolases"/>
    <property type="match status" value="1"/>
</dbReference>
<dbReference type="EMBL" id="UFWZ01000001">
    <property type="protein sequence ID" value="SUY47973.1"/>
    <property type="molecule type" value="Genomic_DNA"/>
</dbReference>
<gene>
    <name evidence="4" type="ORF">NCTC9836_02345</name>
</gene>
<dbReference type="OrthoDB" id="9776685at2"/>